<accession>A0A6P8ZAQ4</accession>
<reference evidence="8" key="1">
    <citation type="submission" date="2025-08" db="UniProtKB">
        <authorList>
            <consortium name="RefSeq"/>
        </authorList>
    </citation>
    <scope>IDENTIFICATION</scope>
    <source>
        <tissue evidence="8">Total insect</tissue>
    </source>
</reference>
<dbReference type="PROSITE" id="PS50004">
    <property type="entry name" value="C2"/>
    <property type="match status" value="1"/>
</dbReference>
<evidence type="ECO:0000313" key="8">
    <source>
        <dbReference type="RefSeq" id="XP_034244277.1"/>
    </source>
</evidence>
<protein>
    <submittedName>
        <fullName evidence="8">Uncharacterized protein LOC117646972 isoform X1</fullName>
    </submittedName>
</protein>
<dbReference type="AlphaFoldDB" id="A0A6P8ZAQ4"/>
<dbReference type="InterPro" id="IPR002219">
    <property type="entry name" value="PKC_DAG/PE"/>
</dbReference>
<dbReference type="Pfam" id="PF00130">
    <property type="entry name" value="C1_1"/>
    <property type="match status" value="1"/>
</dbReference>
<dbReference type="RefSeq" id="XP_034244277.1">
    <property type="nucleotide sequence ID" value="XM_034388386.1"/>
</dbReference>
<sequence length="869" mass="95525">MADLADKIDDLICSFEGGGDTTMDTVAMLMFGWMVFGLFVLGIGKFIYAKYIRGGNWKGSNAVPPVTTTASVIDDHSVKSTTVKELRSAVSSGGAYVPPTPPVRKRIGSTKRGSSVGPVKNASKVSPVTLPPPATGPDPEAVHWVNQVFAWLHLDPVTLNELLGVWVQSLNESTRKSVAEAGVGVEFVRILPETHAPTLTNIFAECDSRDDITITCDCDATPALQLKAFRQKGEKVEVSHYRVNVNRFRARLNIVCVTEKLLADVKCDGWPEIKVSLAPVGSIKNNLDEQQLQDVIIDIIATALRMSNVHLNLGMYPDFPRFGRHQVHQPGLSLPVHYDSMLTAPYSGPVAGGRAPGGRRLLVKVIKAVGLGARQAGCQEPYCVVEMDEPAQKYQTSVKKDTDSPVWDEHFLFDVSPNTAELLFEVYDRGGLPQNSASRTGTFMGLGIVGVEELLINPSQRQVISLQSRPYEGDPVSGTLTAEFLFIEGADIPAFGGTPYKLKETLKTTSPSGAVITTTKTVFANAGDAFVPEHQLSNGGERVTESALKELELRNRGQPTQTDKSTLIIHSVQRQGPRQLVKVEQGKNGRWHEVDQSGFGLQSPQQVALQQQQQQQQLQLQQQQQQQLNSTQRVGPDGDHLTAEERGRSRRKKRDFFGTIKRRLNRSKVRSKSVDPGDHENRDQSPSALSRSISADRAHDGSQHSSGYLTVPGLRADSTRSSLSEASGISGASTRTYINEASNLVLETLENGIHKYYLVPLSLAQKTKWKKKGTKLHIFNDHTFIAKHLTGGTVCQICAKTVARRIGKQGYECRDCLLKCHKQCHVKVDTTCPNSNIQNIELCHMSVQSPQLIRQVLTRQSSRKLKKNN</sequence>
<dbReference type="GO" id="GO:0046872">
    <property type="term" value="F:metal ion binding"/>
    <property type="evidence" value="ECO:0007669"/>
    <property type="project" value="UniProtKB-KW"/>
</dbReference>
<feature type="domain" description="Phorbol-ester/DAG-type" evidence="6">
    <location>
        <begin position="781"/>
        <end position="832"/>
    </location>
</feature>
<keyword evidence="4" id="KW-0812">Transmembrane</keyword>
<dbReference type="SMART" id="SM00239">
    <property type="entry name" value="C2"/>
    <property type="match status" value="1"/>
</dbReference>
<dbReference type="CDD" id="cd20831">
    <property type="entry name" value="C1_dGM13116p-like"/>
    <property type="match status" value="1"/>
</dbReference>
<dbReference type="InterPro" id="IPR000008">
    <property type="entry name" value="C2_dom"/>
</dbReference>
<dbReference type="Gene3D" id="3.30.60.20">
    <property type="match status" value="1"/>
</dbReference>
<feature type="domain" description="C2" evidence="5">
    <location>
        <begin position="336"/>
        <end position="464"/>
    </location>
</feature>
<evidence type="ECO:0000256" key="2">
    <source>
        <dbReference type="ARBA" id="ARBA00022833"/>
    </source>
</evidence>
<evidence type="ECO:0000259" key="6">
    <source>
        <dbReference type="PROSITE" id="PS50081"/>
    </source>
</evidence>
<dbReference type="OrthoDB" id="9976063at2759"/>
<feature type="compositionally biased region" description="Basic residues" evidence="3">
    <location>
        <begin position="648"/>
        <end position="671"/>
    </location>
</feature>
<dbReference type="PROSITE" id="PS00479">
    <property type="entry name" value="ZF_DAG_PE_1"/>
    <property type="match status" value="1"/>
</dbReference>
<evidence type="ECO:0000313" key="7">
    <source>
        <dbReference type="Proteomes" id="UP000515158"/>
    </source>
</evidence>
<dbReference type="CDD" id="cd08678">
    <property type="entry name" value="C2_C21orf25-like"/>
    <property type="match status" value="1"/>
</dbReference>
<dbReference type="InterPro" id="IPR039934">
    <property type="entry name" value="C2CD2/C2CD2L"/>
</dbReference>
<dbReference type="Proteomes" id="UP000515158">
    <property type="component" value="Unplaced"/>
</dbReference>
<name>A0A6P8ZAQ4_THRPL</name>
<feature type="region of interest" description="Disordered" evidence="3">
    <location>
        <begin position="621"/>
        <end position="714"/>
    </location>
</feature>
<keyword evidence="4" id="KW-1133">Transmembrane helix</keyword>
<keyword evidence="7" id="KW-1185">Reference proteome</keyword>
<dbReference type="KEGG" id="tpal:117646972"/>
<keyword evidence="4" id="KW-0472">Membrane</keyword>
<dbReference type="SUPFAM" id="SSF49562">
    <property type="entry name" value="C2 domain (Calcium/lipid-binding domain, CaLB)"/>
    <property type="match status" value="1"/>
</dbReference>
<dbReference type="InterPro" id="IPR035892">
    <property type="entry name" value="C2_domain_sf"/>
</dbReference>
<evidence type="ECO:0000256" key="1">
    <source>
        <dbReference type="ARBA" id="ARBA00022723"/>
    </source>
</evidence>
<feature type="region of interest" description="Disordered" evidence="3">
    <location>
        <begin position="100"/>
        <end position="130"/>
    </location>
</feature>
<feature type="compositionally biased region" description="Polar residues" evidence="3">
    <location>
        <begin position="684"/>
        <end position="693"/>
    </location>
</feature>
<dbReference type="InterPro" id="IPR046349">
    <property type="entry name" value="C1-like_sf"/>
</dbReference>
<keyword evidence="1" id="KW-0479">Metal-binding</keyword>
<evidence type="ECO:0000256" key="4">
    <source>
        <dbReference type="SAM" id="Phobius"/>
    </source>
</evidence>
<dbReference type="GeneID" id="117646972"/>
<feature type="compositionally biased region" description="Basic and acidic residues" evidence="3">
    <location>
        <begin position="672"/>
        <end position="683"/>
    </location>
</feature>
<dbReference type="PANTHER" id="PTHR21119">
    <property type="entry name" value="C2 DOMAIN-CONTAINING PROTEIN"/>
    <property type="match status" value="1"/>
</dbReference>
<feature type="transmembrane region" description="Helical" evidence="4">
    <location>
        <begin position="26"/>
        <end position="48"/>
    </location>
</feature>
<dbReference type="InParanoid" id="A0A6P8ZAQ4"/>
<dbReference type="SUPFAM" id="SSF57889">
    <property type="entry name" value="Cysteine-rich domain"/>
    <property type="match status" value="1"/>
</dbReference>
<organism evidence="8">
    <name type="scientific">Thrips palmi</name>
    <name type="common">Melon thrips</name>
    <dbReference type="NCBI Taxonomy" id="161013"/>
    <lineage>
        <taxon>Eukaryota</taxon>
        <taxon>Metazoa</taxon>
        <taxon>Ecdysozoa</taxon>
        <taxon>Arthropoda</taxon>
        <taxon>Hexapoda</taxon>
        <taxon>Insecta</taxon>
        <taxon>Pterygota</taxon>
        <taxon>Neoptera</taxon>
        <taxon>Paraneoptera</taxon>
        <taxon>Thysanoptera</taxon>
        <taxon>Terebrantia</taxon>
        <taxon>Thripoidea</taxon>
        <taxon>Thripidae</taxon>
        <taxon>Thrips</taxon>
    </lineage>
</organism>
<dbReference type="Gene3D" id="2.60.40.150">
    <property type="entry name" value="C2 domain"/>
    <property type="match status" value="1"/>
</dbReference>
<dbReference type="SMART" id="SM00109">
    <property type="entry name" value="C1"/>
    <property type="match status" value="1"/>
</dbReference>
<gene>
    <name evidence="8" type="primary">LOC117646972</name>
</gene>
<dbReference type="PROSITE" id="PS50081">
    <property type="entry name" value="ZF_DAG_PE_2"/>
    <property type="match status" value="1"/>
</dbReference>
<dbReference type="Pfam" id="PF00168">
    <property type="entry name" value="C2"/>
    <property type="match status" value="1"/>
</dbReference>
<dbReference type="FunCoup" id="A0A6P8ZAQ4">
    <property type="interactions" value="46"/>
</dbReference>
<feature type="compositionally biased region" description="Basic and acidic residues" evidence="3">
    <location>
        <begin position="636"/>
        <end position="647"/>
    </location>
</feature>
<keyword evidence="2" id="KW-0862">Zinc</keyword>
<proteinExistence type="predicted"/>
<evidence type="ECO:0000259" key="5">
    <source>
        <dbReference type="PROSITE" id="PS50004"/>
    </source>
</evidence>
<dbReference type="PANTHER" id="PTHR21119:SF5">
    <property type="entry name" value="C2 DOMAIN-CONTAINING PROTEIN"/>
    <property type="match status" value="1"/>
</dbReference>
<evidence type="ECO:0000256" key="3">
    <source>
        <dbReference type="SAM" id="MobiDB-lite"/>
    </source>
</evidence>